<dbReference type="SUPFAM" id="SSF103088">
    <property type="entry name" value="OmpA-like"/>
    <property type="match status" value="1"/>
</dbReference>
<feature type="domain" description="OmpA-like" evidence="8">
    <location>
        <begin position="188"/>
        <end position="308"/>
    </location>
</feature>
<gene>
    <name evidence="9" type="ORF">MNBD_NITROSPINAE04-1213</name>
</gene>
<reference evidence="9" key="1">
    <citation type="submission" date="2018-06" db="EMBL/GenBank/DDBJ databases">
        <authorList>
            <person name="Zhirakovskaya E."/>
        </authorList>
    </citation>
    <scope>NUCLEOTIDE SEQUENCE</scope>
</reference>
<keyword evidence="3" id="KW-1003">Cell membrane</keyword>
<dbReference type="InterPro" id="IPR036737">
    <property type="entry name" value="OmpA-like_sf"/>
</dbReference>
<dbReference type="GO" id="GO:0005886">
    <property type="term" value="C:plasma membrane"/>
    <property type="evidence" value="ECO:0007669"/>
    <property type="project" value="UniProtKB-SubCell"/>
</dbReference>
<evidence type="ECO:0000256" key="6">
    <source>
        <dbReference type="ARBA" id="ARBA00023136"/>
    </source>
</evidence>
<dbReference type="PROSITE" id="PS51123">
    <property type="entry name" value="OMPA_2"/>
    <property type="match status" value="1"/>
</dbReference>
<name>A0A3B1CJQ0_9ZZZZ</name>
<comment type="similarity">
    <text evidence="2">Belongs to the MotB family.</text>
</comment>
<proteinExistence type="inferred from homology"/>
<evidence type="ECO:0000256" key="5">
    <source>
        <dbReference type="ARBA" id="ARBA00022989"/>
    </source>
</evidence>
<dbReference type="PANTHER" id="PTHR30329">
    <property type="entry name" value="STATOR ELEMENT OF FLAGELLAR MOTOR COMPLEX"/>
    <property type="match status" value="1"/>
</dbReference>
<organism evidence="9">
    <name type="scientific">hydrothermal vent metagenome</name>
    <dbReference type="NCBI Taxonomy" id="652676"/>
    <lineage>
        <taxon>unclassified sequences</taxon>
        <taxon>metagenomes</taxon>
        <taxon>ecological metagenomes</taxon>
    </lineage>
</organism>
<comment type="subcellular location">
    <subcellularLocation>
        <location evidence="1">Cell membrane</location>
        <topology evidence="1">Single-pass membrane protein</topology>
    </subcellularLocation>
</comment>
<keyword evidence="5 7" id="KW-1133">Transmembrane helix</keyword>
<evidence type="ECO:0000256" key="2">
    <source>
        <dbReference type="ARBA" id="ARBA00008914"/>
    </source>
</evidence>
<dbReference type="PANTHER" id="PTHR30329:SF21">
    <property type="entry name" value="LIPOPROTEIN YIAD-RELATED"/>
    <property type="match status" value="1"/>
</dbReference>
<evidence type="ECO:0000256" key="3">
    <source>
        <dbReference type="ARBA" id="ARBA00022475"/>
    </source>
</evidence>
<dbReference type="Pfam" id="PF00691">
    <property type="entry name" value="OmpA"/>
    <property type="match status" value="1"/>
</dbReference>
<keyword evidence="4 7" id="KW-0812">Transmembrane</keyword>
<feature type="transmembrane region" description="Helical" evidence="7">
    <location>
        <begin position="88"/>
        <end position="110"/>
    </location>
</feature>
<evidence type="ECO:0000259" key="8">
    <source>
        <dbReference type="PROSITE" id="PS51123"/>
    </source>
</evidence>
<evidence type="ECO:0000256" key="7">
    <source>
        <dbReference type="SAM" id="Phobius"/>
    </source>
</evidence>
<keyword evidence="9" id="KW-0969">Cilium</keyword>
<dbReference type="AlphaFoldDB" id="A0A3B1CJQ0"/>
<dbReference type="CDD" id="cd07185">
    <property type="entry name" value="OmpA_C-like"/>
    <property type="match status" value="1"/>
</dbReference>
<evidence type="ECO:0000313" key="9">
    <source>
        <dbReference type="EMBL" id="VAX16967.1"/>
    </source>
</evidence>
<keyword evidence="6 7" id="KW-0472">Membrane</keyword>
<evidence type="ECO:0000256" key="1">
    <source>
        <dbReference type="ARBA" id="ARBA00004162"/>
    </source>
</evidence>
<dbReference type="InterPro" id="IPR025713">
    <property type="entry name" value="MotB-like_N_dom"/>
</dbReference>
<keyword evidence="9" id="KW-0282">Flagellum</keyword>
<dbReference type="InterPro" id="IPR006665">
    <property type="entry name" value="OmpA-like"/>
</dbReference>
<sequence>MEKKPASKKTLAIPCPQCTVKAKVPVERITKKGLIYACPKCKTSVLATRTDKGVSVRRATGAEKMDREEGSPPAKDIPAEIIKGAPSWIVTFADLATLLLTFFVLMLSFANMDIVKFQDLMGSVQEAYGVTKAERGQFQAVSKGRFAEVDSNIKKSPEVVAREKLVDIIYDSVIRAGFKGNASITSTDEGVRVRIKGRALFDPGKSELRPESSDFLKELSVVIKTTKDLIVVVEGHTDNRPIRTKKFPSNWELSTLRASKVLERMLKLGAPADRMSAAGYADTRPLFPNDREETRPLNRRVEFLFKRG</sequence>
<dbReference type="InterPro" id="IPR050330">
    <property type="entry name" value="Bact_OuterMem_StrucFunc"/>
</dbReference>
<accession>A0A3B1CJQ0</accession>
<protein>
    <submittedName>
        <fullName evidence="9">Flagellar motor rotation protein MotB</fullName>
    </submittedName>
</protein>
<dbReference type="Gene3D" id="3.30.1330.60">
    <property type="entry name" value="OmpA-like domain"/>
    <property type="match status" value="1"/>
</dbReference>
<keyword evidence="9" id="KW-0966">Cell projection</keyword>
<dbReference type="EMBL" id="UOGA01000082">
    <property type="protein sequence ID" value="VAX16967.1"/>
    <property type="molecule type" value="Genomic_DNA"/>
</dbReference>
<evidence type="ECO:0000256" key="4">
    <source>
        <dbReference type="ARBA" id="ARBA00022692"/>
    </source>
</evidence>
<dbReference type="Pfam" id="PF13677">
    <property type="entry name" value="MotB_plug"/>
    <property type="match status" value="1"/>
</dbReference>